<proteinExistence type="predicted"/>
<feature type="domain" description="Peptidase C14 caspase" evidence="6">
    <location>
        <begin position="369"/>
        <end position="573"/>
    </location>
</feature>
<dbReference type="Gene3D" id="2.130.10.10">
    <property type="entry name" value="YVTN repeat-like/Quinoprotein amine dehydrogenase"/>
    <property type="match status" value="3"/>
</dbReference>
<evidence type="ECO:0000256" key="1">
    <source>
        <dbReference type="ARBA" id="ARBA00022574"/>
    </source>
</evidence>
<dbReference type="PROSITE" id="PS50082">
    <property type="entry name" value="WD_REPEATS_2"/>
    <property type="match status" value="7"/>
</dbReference>
<feature type="signal peptide" evidence="5">
    <location>
        <begin position="1"/>
        <end position="28"/>
    </location>
</feature>
<dbReference type="InterPro" id="IPR015943">
    <property type="entry name" value="WD40/YVTN_repeat-like_dom_sf"/>
</dbReference>
<dbReference type="SUPFAM" id="SSF50978">
    <property type="entry name" value="WD40 repeat-like"/>
    <property type="match status" value="1"/>
</dbReference>
<dbReference type="InterPro" id="IPR019775">
    <property type="entry name" value="WD40_repeat_CS"/>
</dbReference>
<feature type="repeat" description="WD" evidence="3">
    <location>
        <begin position="41"/>
        <end position="82"/>
    </location>
</feature>
<dbReference type="InterPro" id="IPR029030">
    <property type="entry name" value="Caspase-like_dom_sf"/>
</dbReference>
<dbReference type="InterPro" id="IPR011600">
    <property type="entry name" value="Pept_C14_caspase"/>
</dbReference>
<sequence>MKHISYERFGQNLVHAAALAFLVFWADAACTQTEQTTARVLEGHQGAIKSVAFSPDGTQVLTGSWDWSAQLWDVASGREIIGFEGHDERVTSVAFSPDGARVLTGSMDGTMRMWDAVSGAQLQQFDSKADRITAVAFSPSGRHALAATNHGMARLWDVASGREIRQFEGHGDALTSVAFSTDGTRILTGSADTTARIWDTATGQQVQVLTGHDAAVLSVDFSPDGATALTGSWDSTTRLWDVATGQQTRVFPGHGASIRSVAFGRDGKTILTGDWNNTAWICDVETGKPIQSFSGHEASVDAVAYSHDGRQILTGSWDLTARLWSLPQSLWPDLPDMPAPQLATSRPAAPPAPAPVPTAPPVPLRDDVLVLVIGNRTYAEAPPVEYAHNDAVAFAELFQDMLGVVPENILIETDLNSIGMARYFGTDDLPEGKLFRRARFVDEIIVFYSGHGVPVFRSEGLPIGYLLPVDVPAAEPGFGAYPLDMLIRRLENLPVARVTVLLDACFSGLSSQGSLVPGVSGAFGVAIAAPIEKAKVSVLTATDFQSPQFAHWLPEKQHGAFSWFALEGLRGKADKDADGQIYLSELRNYIDKGLALSDLRQSPSLLPGSADSVLTEIPKGN</sequence>
<keyword evidence="1 3" id="KW-0853">WD repeat</keyword>
<dbReference type="AlphaFoldDB" id="A0A238JVA1"/>
<dbReference type="SUPFAM" id="SSF52129">
    <property type="entry name" value="Caspase-like"/>
    <property type="match status" value="1"/>
</dbReference>
<feature type="compositionally biased region" description="Pro residues" evidence="4">
    <location>
        <begin position="348"/>
        <end position="359"/>
    </location>
</feature>
<evidence type="ECO:0000313" key="7">
    <source>
        <dbReference type="EMBL" id="SMX33742.1"/>
    </source>
</evidence>
<feature type="repeat" description="WD" evidence="3">
    <location>
        <begin position="293"/>
        <end position="326"/>
    </location>
</feature>
<feature type="repeat" description="WD" evidence="3">
    <location>
        <begin position="83"/>
        <end position="124"/>
    </location>
</feature>
<evidence type="ECO:0000313" key="8">
    <source>
        <dbReference type="Proteomes" id="UP000220836"/>
    </source>
</evidence>
<feature type="repeat" description="WD" evidence="3">
    <location>
        <begin position="125"/>
        <end position="166"/>
    </location>
</feature>
<evidence type="ECO:0000259" key="6">
    <source>
        <dbReference type="Pfam" id="PF00656"/>
    </source>
</evidence>
<protein>
    <submittedName>
        <fullName evidence="7">Translocation protein TolB</fullName>
    </submittedName>
</protein>
<feature type="repeat" description="WD" evidence="3">
    <location>
        <begin position="209"/>
        <end position="250"/>
    </location>
</feature>
<dbReference type="CDD" id="cd00200">
    <property type="entry name" value="WD40"/>
    <property type="match status" value="1"/>
</dbReference>
<keyword evidence="5" id="KW-0732">Signal</keyword>
<feature type="region of interest" description="Disordered" evidence="4">
    <location>
        <begin position="335"/>
        <end position="359"/>
    </location>
</feature>
<evidence type="ECO:0000256" key="5">
    <source>
        <dbReference type="SAM" id="SignalP"/>
    </source>
</evidence>
<dbReference type="InterPro" id="IPR036322">
    <property type="entry name" value="WD40_repeat_dom_sf"/>
</dbReference>
<feature type="repeat" description="WD" evidence="3">
    <location>
        <begin position="251"/>
        <end position="292"/>
    </location>
</feature>
<organism evidence="7 8">
    <name type="scientific">Pelagimonas varians</name>
    <dbReference type="NCBI Taxonomy" id="696760"/>
    <lineage>
        <taxon>Bacteria</taxon>
        <taxon>Pseudomonadati</taxon>
        <taxon>Pseudomonadota</taxon>
        <taxon>Alphaproteobacteria</taxon>
        <taxon>Rhodobacterales</taxon>
        <taxon>Roseobacteraceae</taxon>
        <taxon>Pelagimonas</taxon>
    </lineage>
</organism>
<dbReference type="PRINTS" id="PR00320">
    <property type="entry name" value="GPROTEINBRPT"/>
</dbReference>
<dbReference type="GO" id="GO:0004197">
    <property type="term" value="F:cysteine-type endopeptidase activity"/>
    <property type="evidence" value="ECO:0007669"/>
    <property type="project" value="InterPro"/>
</dbReference>
<dbReference type="Gene3D" id="3.40.50.1460">
    <property type="match status" value="1"/>
</dbReference>
<dbReference type="Pfam" id="PF00400">
    <property type="entry name" value="WD40"/>
    <property type="match status" value="7"/>
</dbReference>
<dbReference type="Proteomes" id="UP000220836">
    <property type="component" value="Unassembled WGS sequence"/>
</dbReference>
<dbReference type="PANTHER" id="PTHR19848">
    <property type="entry name" value="WD40 REPEAT PROTEIN"/>
    <property type="match status" value="1"/>
</dbReference>
<dbReference type="RefSeq" id="WP_097802838.1">
    <property type="nucleotide sequence ID" value="NZ_FXYH01000001.1"/>
</dbReference>
<reference evidence="7 8" key="1">
    <citation type="submission" date="2017-05" db="EMBL/GenBank/DDBJ databases">
        <authorList>
            <person name="Song R."/>
            <person name="Chenine A.L."/>
            <person name="Ruprecht R.M."/>
        </authorList>
    </citation>
    <scope>NUCLEOTIDE SEQUENCE [LARGE SCALE GENOMIC DNA]</scope>
    <source>
        <strain evidence="7 8">CECT 8663</strain>
    </source>
</reference>
<dbReference type="InterPro" id="IPR001680">
    <property type="entry name" value="WD40_rpt"/>
</dbReference>
<dbReference type="PROSITE" id="PS00678">
    <property type="entry name" value="WD_REPEATS_1"/>
    <property type="match status" value="3"/>
</dbReference>
<feature type="chain" id="PRO_5012737425" evidence="5">
    <location>
        <begin position="29"/>
        <end position="621"/>
    </location>
</feature>
<gene>
    <name evidence="7" type="ORF">PEV8663_00298</name>
</gene>
<keyword evidence="2" id="KW-0677">Repeat</keyword>
<dbReference type="OrthoDB" id="235631at2"/>
<name>A0A238JVA1_9RHOB</name>
<dbReference type="InterPro" id="IPR020472">
    <property type="entry name" value="WD40_PAC1"/>
</dbReference>
<accession>A0A238JVA1</accession>
<evidence type="ECO:0000256" key="4">
    <source>
        <dbReference type="SAM" id="MobiDB-lite"/>
    </source>
</evidence>
<dbReference type="EMBL" id="FXYH01000001">
    <property type="protein sequence ID" value="SMX33742.1"/>
    <property type="molecule type" value="Genomic_DNA"/>
</dbReference>
<evidence type="ECO:0000256" key="3">
    <source>
        <dbReference type="PROSITE-ProRule" id="PRU00221"/>
    </source>
</evidence>
<dbReference type="SMART" id="SM00320">
    <property type="entry name" value="WD40"/>
    <property type="match status" value="7"/>
</dbReference>
<evidence type="ECO:0000256" key="2">
    <source>
        <dbReference type="ARBA" id="ARBA00022737"/>
    </source>
</evidence>
<dbReference type="PROSITE" id="PS50294">
    <property type="entry name" value="WD_REPEATS_REGION"/>
    <property type="match status" value="6"/>
</dbReference>
<feature type="repeat" description="WD" evidence="3">
    <location>
        <begin position="167"/>
        <end position="208"/>
    </location>
</feature>
<keyword evidence="8" id="KW-1185">Reference proteome</keyword>
<dbReference type="Pfam" id="PF00656">
    <property type="entry name" value="Peptidase_C14"/>
    <property type="match status" value="1"/>
</dbReference>
<dbReference type="GO" id="GO:0006508">
    <property type="term" value="P:proteolysis"/>
    <property type="evidence" value="ECO:0007669"/>
    <property type="project" value="InterPro"/>
</dbReference>
<dbReference type="PANTHER" id="PTHR19848:SF8">
    <property type="entry name" value="F-BOX AND WD REPEAT DOMAIN CONTAINING 7"/>
    <property type="match status" value="1"/>
</dbReference>